<dbReference type="InterPro" id="IPR012296">
    <property type="entry name" value="Nuclease_put_TT1808"/>
</dbReference>
<reference evidence="2 3" key="1">
    <citation type="submission" date="2006-02" db="EMBL/GenBank/DDBJ databases">
        <authorList>
            <person name="Waterbury J."/>
            <person name="Ferriera S."/>
            <person name="Johnson J."/>
            <person name="Kravitz S."/>
            <person name="Halpern A."/>
            <person name="Remington K."/>
            <person name="Beeson K."/>
            <person name="Tran B."/>
            <person name="Rogers Y.-H."/>
            <person name="Friedman R."/>
            <person name="Venter J.C."/>
        </authorList>
    </citation>
    <scope>NUCLEOTIDE SEQUENCE [LARGE SCALE GENOMIC DNA]</scope>
    <source>
        <strain evidence="2 3">Nb-231</strain>
    </source>
</reference>
<dbReference type="STRING" id="314278.NB231_12706"/>
<protein>
    <recommendedName>
        <fullName evidence="1">Putative restriction endonuclease domain-containing protein</fullName>
    </recommendedName>
</protein>
<dbReference type="InterPro" id="IPR008538">
    <property type="entry name" value="Uma2"/>
</dbReference>
<gene>
    <name evidence="2" type="ORF">NB231_12706</name>
</gene>
<dbReference type="EMBL" id="AAOF01000017">
    <property type="protein sequence ID" value="EAR20750.1"/>
    <property type="molecule type" value="Genomic_DNA"/>
</dbReference>
<dbReference type="AlphaFoldDB" id="A4BU76"/>
<dbReference type="CDD" id="cd06260">
    <property type="entry name" value="DUF820-like"/>
    <property type="match status" value="1"/>
</dbReference>
<keyword evidence="3" id="KW-1185">Reference proteome</keyword>
<dbReference type="eggNOG" id="COG4636">
    <property type="taxonomic scope" value="Bacteria"/>
</dbReference>
<evidence type="ECO:0000313" key="3">
    <source>
        <dbReference type="Proteomes" id="UP000003374"/>
    </source>
</evidence>
<proteinExistence type="predicted"/>
<dbReference type="Proteomes" id="UP000003374">
    <property type="component" value="Unassembled WGS sequence"/>
</dbReference>
<dbReference type="RefSeq" id="WP_005003178.1">
    <property type="nucleotide sequence ID" value="NZ_CH672427.1"/>
</dbReference>
<dbReference type="InterPro" id="IPR011335">
    <property type="entry name" value="Restrct_endonuc-II-like"/>
</dbReference>
<evidence type="ECO:0000259" key="1">
    <source>
        <dbReference type="Pfam" id="PF05685"/>
    </source>
</evidence>
<name>A4BU76_9GAMM</name>
<accession>A4BU76</accession>
<evidence type="ECO:0000313" key="2">
    <source>
        <dbReference type="EMBL" id="EAR20750.1"/>
    </source>
</evidence>
<dbReference type="HOGENOM" id="CLU_076312_1_0_6"/>
<organism evidence="2 3">
    <name type="scientific">Nitrococcus mobilis Nb-231</name>
    <dbReference type="NCBI Taxonomy" id="314278"/>
    <lineage>
        <taxon>Bacteria</taxon>
        <taxon>Pseudomonadati</taxon>
        <taxon>Pseudomonadota</taxon>
        <taxon>Gammaproteobacteria</taxon>
        <taxon>Chromatiales</taxon>
        <taxon>Ectothiorhodospiraceae</taxon>
        <taxon>Nitrococcus</taxon>
    </lineage>
</organism>
<feature type="domain" description="Putative restriction endonuclease" evidence="1">
    <location>
        <begin position="20"/>
        <end position="167"/>
    </location>
</feature>
<sequence length="187" mass="20816">MGTRQQPRRARYEDLFSLPDTVVGEIIAGELHAHPRPGPRHALASSSLGGELDAPFGKGRGGPGGWWILDEPELHLGEDILVPDLAGWRRERMPRLPTTAWFELAPDWVCEVLSPATAKLDRMSKMPRYAANDVAHCWLVDPDARTLEAFKRSDGRWLLLASFVDEADVVAEPFDSVPFPLAVLWAE</sequence>
<dbReference type="Gene3D" id="3.90.1570.10">
    <property type="entry name" value="tt1808, chain A"/>
    <property type="match status" value="1"/>
</dbReference>
<dbReference type="Pfam" id="PF05685">
    <property type="entry name" value="Uma2"/>
    <property type="match status" value="1"/>
</dbReference>
<dbReference type="PANTHER" id="PTHR34107:SF4">
    <property type="entry name" value="SLL1222 PROTEIN"/>
    <property type="match status" value="1"/>
</dbReference>
<dbReference type="OrthoDB" id="461333at2"/>
<dbReference type="PANTHER" id="PTHR34107">
    <property type="entry name" value="SLL0198 PROTEIN-RELATED"/>
    <property type="match status" value="1"/>
</dbReference>
<dbReference type="SUPFAM" id="SSF52980">
    <property type="entry name" value="Restriction endonuclease-like"/>
    <property type="match status" value="1"/>
</dbReference>
<comment type="caution">
    <text evidence="2">The sequence shown here is derived from an EMBL/GenBank/DDBJ whole genome shotgun (WGS) entry which is preliminary data.</text>
</comment>